<gene>
    <name evidence="2" type="ORF">GMRT_13564</name>
</gene>
<reference evidence="2 3" key="1">
    <citation type="submission" date="2019-05" db="EMBL/GenBank/DDBJ databases">
        <title>The compact genome of Giardia muris reveals important steps in the evolution of intestinal protozoan parasites.</title>
        <authorList>
            <person name="Xu F."/>
            <person name="Jimenez-Gonzalez A."/>
            <person name="Einarsson E."/>
            <person name="Astvaldsson A."/>
            <person name="Peirasmaki D."/>
            <person name="Eckmann L."/>
            <person name="Andersson J.O."/>
            <person name="Svard S.G."/>
            <person name="Jerlstrom-Hultqvist J."/>
        </authorList>
    </citation>
    <scope>NUCLEOTIDE SEQUENCE [LARGE SCALE GENOMIC DNA]</scope>
    <source>
        <strain evidence="2 3">Roberts-Thomson</strain>
    </source>
</reference>
<comment type="caution">
    <text evidence="2">The sequence shown here is derived from an EMBL/GenBank/DDBJ whole genome shotgun (WGS) entry which is preliminary data.</text>
</comment>
<proteinExistence type="predicted"/>
<protein>
    <submittedName>
        <fullName evidence="2">Uncharacterized protein</fullName>
    </submittedName>
</protein>
<accession>A0A4Z1SW32</accession>
<dbReference type="VEuPathDB" id="GiardiaDB:GMRT_13564"/>
<dbReference type="AlphaFoldDB" id="A0A4Z1SW32"/>
<feature type="compositionally biased region" description="Basic and acidic residues" evidence="1">
    <location>
        <begin position="242"/>
        <end position="253"/>
    </location>
</feature>
<keyword evidence="3" id="KW-1185">Reference proteome</keyword>
<evidence type="ECO:0000256" key="1">
    <source>
        <dbReference type="SAM" id="MobiDB-lite"/>
    </source>
</evidence>
<feature type="compositionally biased region" description="Basic and acidic residues" evidence="1">
    <location>
        <begin position="15"/>
        <end position="33"/>
    </location>
</feature>
<dbReference type="Proteomes" id="UP000315496">
    <property type="component" value="Chromosome 1"/>
</dbReference>
<organism evidence="2 3">
    <name type="scientific">Giardia muris</name>
    <dbReference type="NCBI Taxonomy" id="5742"/>
    <lineage>
        <taxon>Eukaryota</taxon>
        <taxon>Metamonada</taxon>
        <taxon>Diplomonadida</taxon>
        <taxon>Hexamitidae</taxon>
        <taxon>Giardiinae</taxon>
        <taxon>Giardia</taxon>
    </lineage>
</organism>
<evidence type="ECO:0000313" key="2">
    <source>
        <dbReference type="EMBL" id="TNJ29984.1"/>
    </source>
</evidence>
<evidence type="ECO:0000313" key="3">
    <source>
        <dbReference type="Proteomes" id="UP000315496"/>
    </source>
</evidence>
<dbReference type="EMBL" id="VDLU01000001">
    <property type="protein sequence ID" value="TNJ29984.1"/>
    <property type="molecule type" value="Genomic_DNA"/>
</dbReference>
<feature type="compositionally biased region" description="Polar residues" evidence="1">
    <location>
        <begin position="255"/>
        <end position="266"/>
    </location>
</feature>
<sequence length="266" mass="28721">MSLFEDFEHRDKVISTSRDTHQPAFRQDADRPTNEIPSAPPFKAKVSNMVGATAEDLRSIIEEEGYKVVEIVGETDFIVEVESADALRFILTFNGVKYQEDAKDVPPIKVRIYSYSRPNPKQVLTSFTRAACHAVEAASSGPWQSGTAFDRSAFGSGVVAAEAVPQISRSDFSKGGAIDVPSSQGNVGLNFRSQARPQCAAQTSSGATGLSGLAGLRSGTLQATIGTHDPEAKPTTGIYQFRQRESTKEKDSDGWTLNQATNDISQ</sequence>
<feature type="region of interest" description="Disordered" evidence="1">
    <location>
        <begin position="15"/>
        <end position="37"/>
    </location>
</feature>
<feature type="region of interest" description="Disordered" evidence="1">
    <location>
        <begin position="224"/>
        <end position="266"/>
    </location>
</feature>
<name>A0A4Z1SW32_GIAMU</name>